<evidence type="ECO:0000256" key="1">
    <source>
        <dbReference type="SAM" id="MobiDB-lite"/>
    </source>
</evidence>
<evidence type="ECO:0000313" key="2">
    <source>
        <dbReference type="EMBL" id="GEM17537.1"/>
    </source>
</evidence>
<reference evidence="2 3" key="1">
    <citation type="submission" date="2013-04" db="EMBL/GenBank/DDBJ databases">
        <title>Gluconobacter oxydans NBRC 3293 whole genome sequence.</title>
        <authorList>
            <person name="Matsutani M."/>
            <person name="Yakushi T."/>
            <person name="Matsushita K."/>
        </authorList>
    </citation>
    <scope>NUCLEOTIDE SEQUENCE [LARGE SCALE GENOMIC DNA]</scope>
    <source>
        <strain evidence="2 3">NBRC 3293</strain>
    </source>
</reference>
<feature type="region of interest" description="Disordered" evidence="1">
    <location>
        <begin position="292"/>
        <end position="329"/>
    </location>
</feature>
<name>A0A829X3Y8_GLUOY</name>
<dbReference type="GO" id="GO:0016788">
    <property type="term" value="F:hydrolase activity, acting on ester bonds"/>
    <property type="evidence" value="ECO:0007669"/>
    <property type="project" value="InterPro"/>
</dbReference>
<protein>
    <recommendedName>
        <fullName evidence="4">Nuclease</fullName>
    </recommendedName>
</protein>
<dbReference type="Gene3D" id="1.10.575.10">
    <property type="entry name" value="P1 Nuclease"/>
    <property type="match status" value="1"/>
</dbReference>
<accession>A0A829X3Y8</accession>
<comment type="caution">
    <text evidence="2">The sequence shown here is derived from an EMBL/GenBank/DDBJ whole genome shotgun (WGS) entry which is preliminary data.</text>
</comment>
<dbReference type="InterPro" id="IPR008947">
    <property type="entry name" value="PLipase_C/P1_nuclease_dom_sf"/>
</dbReference>
<dbReference type="EMBL" id="BARJ01000010">
    <property type="protein sequence ID" value="GEM17537.1"/>
    <property type="molecule type" value="Genomic_DNA"/>
</dbReference>
<evidence type="ECO:0000313" key="3">
    <source>
        <dbReference type="Proteomes" id="UP000484858"/>
    </source>
</evidence>
<organism evidence="2 3">
    <name type="scientific">Gluconobacter oxydans NBRC 3293</name>
    <dbReference type="NCBI Taxonomy" id="1315969"/>
    <lineage>
        <taxon>Bacteria</taxon>
        <taxon>Pseudomonadati</taxon>
        <taxon>Pseudomonadota</taxon>
        <taxon>Alphaproteobacteria</taxon>
        <taxon>Acetobacterales</taxon>
        <taxon>Acetobacteraceae</taxon>
        <taxon>Gluconobacter</taxon>
    </lineage>
</organism>
<dbReference type="SUPFAM" id="SSF48537">
    <property type="entry name" value="Phospholipase C/P1 nuclease"/>
    <property type="match status" value="1"/>
</dbReference>
<proteinExistence type="predicted"/>
<feature type="compositionally biased region" description="Pro residues" evidence="1">
    <location>
        <begin position="295"/>
        <end position="306"/>
    </location>
</feature>
<dbReference type="Proteomes" id="UP000484858">
    <property type="component" value="Unassembled WGS sequence"/>
</dbReference>
<evidence type="ECO:0008006" key="4">
    <source>
        <dbReference type="Google" id="ProtNLM"/>
    </source>
</evidence>
<sequence length="329" mass="36266">MTATLIAPHAVYAWGERAHAVIDQAAIDALPADGPVYLKQQVGLIAQSASIPDTWRAPSEPFSKAAEDPNHGWFREQFAFMTSIPRSRVAFILALYREHERLERVDPAAAQRMNVRWTGTLPYAVTEGYGHLVADMRLIRVLQAKGEDTSALQTDTAFMVAWMGHYVGDGSQPLHVTVHHDGWVGPNPHHYTRDPAVHGRFESGYVDLIGLSEADLQHRLAPVAHQDGDVFNQVLAYLDRSHRDVETVYALDQAGALKDAKNSKARQLVYERTAAAAAMLRDLVYRAWRESALPPLSPPGPDPANPDSPEYDSTTGSVPAPLSRPVVPY</sequence>
<gene>
    <name evidence="2" type="ORF">NBRC3293_2034</name>
</gene>
<dbReference type="AlphaFoldDB" id="A0A829X3Y8"/>
<dbReference type="RefSeq" id="WP_216850801.1">
    <property type="nucleotide sequence ID" value="NZ_BARJ01000010.1"/>
</dbReference>